<dbReference type="PROSITE" id="PS51257">
    <property type="entry name" value="PROKAR_LIPOPROTEIN"/>
    <property type="match status" value="1"/>
</dbReference>
<keyword evidence="3" id="KW-1185">Reference proteome</keyword>
<dbReference type="OrthoDB" id="1966479at2"/>
<keyword evidence="1" id="KW-1133">Transmembrane helix</keyword>
<accession>A0A1G8ZQ34</accession>
<evidence type="ECO:0000256" key="1">
    <source>
        <dbReference type="SAM" id="Phobius"/>
    </source>
</evidence>
<name>A0A1G8ZQ34_9FIRM</name>
<evidence type="ECO:0000313" key="2">
    <source>
        <dbReference type="EMBL" id="SDK17226.1"/>
    </source>
</evidence>
<reference evidence="2 3" key="1">
    <citation type="submission" date="2016-10" db="EMBL/GenBank/DDBJ databases">
        <authorList>
            <person name="de Groot N.N."/>
        </authorList>
    </citation>
    <scope>NUCLEOTIDE SEQUENCE [LARGE SCALE GENOMIC DNA]</scope>
    <source>
        <strain evidence="2 3">DSM 18346</strain>
    </source>
</reference>
<protein>
    <submittedName>
        <fullName evidence="2">Uncharacterized protein</fullName>
    </submittedName>
</protein>
<gene>
    <name evidence="2" type="ORF">SAMN05660472_00932</name>
</gene>
<feature type="transmembrane region" description="Helical" evidence="1">
    <location>
        <begin position="51"/>
        <end position="67"/>
    </location>
</feature>
<dbReference type="AlphaFoldDB" id="A0A1G8ZQ34"/>
<proteinExistence type="predicted"/>
<dbReference type="Proteomes" id="UP000198718">
    <property type="component" value="Unassembled WGS sequence"/>
</dbReference>
<keyword evidence="1" id="KW-0812">Transmembrane</keyword>
<dbReference type="EMBL" id="FNFP01000001">
    <property type="protein sequence ID" value="SDK17226.1"/>
    <property type="molecule type" value="Genomic_DNA"/>
</dbReference>
<feature type="transmembrane region" description="Helical" evidence="1">
    <location>
        <begin position="137"/>
        <end position="158"/>
    </location>
</feature>
<keyword evidence="1" id="KW-0472">Membrane</keyword>
<feature type="transmembrane region" description="Helical" evidence="1">
    <location>
        <begin position="110"/>
        <end position="130"/>
    </location>
</feature>
<organism evidence="2 3">
    <name type="scientific">Natronincola ferrireducens</name>
    <dbReference type="NCBI Taxonomy" id="393762"/>
    <lineage>
        <taxon>Bacteria</taxon>
        <taxon>Bacillati</taxon>
        <taxon>Bacillota</taxon>
        <taxon>Clostridia</taxon>
        <taxon>Peptostreptococcales</taxon>
        <taxon>Natronincolaceae</taxon>
        <taxon>Natronincola</taxon>
    </lineage>
</organism>
<evidence type="ECO:0000313" key="3">
    <source>
        <dbReference type="Proteomes" id="UP000198718"/>
    </source>
</evidence>
<sequence length="169" mass="18964">MPLKTNMKYKLVLLVLLPLIVGCYVEGLMRLGMTRNNQVYFQLASLLHVPWIYGGGMAIWFFVGRAFGNLNMNATKSFILGNIAWSILISLYIWQLLLDITSRNAFLVNTAHYYALGFLGSGIRIITLFTNDIQVSIALIIAYFLMLVVFSLGFYSALKSKSSESNLSS</sequence>
<feature type="transmembrane region" description="Helical" evidence="1">
    <location>
        <begin position="79"/>
        <end position="98"/>
    </location>
</feature>
<dbReference type="RefSeq" id="WP_090550932.1">
    <property type="nucleotide sequence ID" value="NZ_FNFP01000001.1"/>
</dbReference>
<dbReference type="STRING" id="393762.SAMN05660472_00932"/>